<sequence length="80" mass="9470">MMFYYLIRLLTSIFELNYQNQAPEAPFHPIESYFNLQEEYSQGIIQLIDPNLEILPNQQHEFLNFPILSVNYSQEKTALG</sequence>
<dbReference type="RefSeq" id="WP_095067905.1">
    <property type="nucleotide sequence ID" value="NZ_DAMDLF010000031.1"/>
</dbReference>
<evidence type="ECO:0000313" key="2">
    <source>
        <dbReference type="Proteomes" id="UP000215355"/>
    </source>
</evidence>
<organism evidence="1 2">
    <name type="scientific">Sphingobacterium mizutaii</name>
    <dbReference type="NCBI Taxonomy" id="1010"/>
    <lineage>
        <taxon>Bacteria</taxon>
        <taxon>Pseudomonadati</taxon>
        <taxon>Bacteroidota</taxon>
        <taxon>Sphingobacteriia</taxon>
        <taxon>Sphingobacteriales</taxon>
        <taxon>Sphingobacteriaceae</taxon>
        <taxon>Sphingobacterium</taxon>
    </lineage>
</organism>
<dbReference type="EMBL" id="LT906468">
    <property type="protein sequence ID" value="SNV58997.1"/>
    <property type="molecule type" value="Genomic_DNA"/>
</dbReference>
<evidence type="ECO:0000313" key="1">
    <source>
        <dbReference type="EMBL" id="SNV58997.1"/>
    </source>
</evidence>
<dbReference type="Proteomes" id="UP000215355">
    <property type="component" value="Chromosome 1"/>
</dbReference>
<dbReference type="KEGG" id="smiz:4412673_03473"/>
<name>A0AAJ5C1R4_9SPHI</name>
<dbReference type="AlphaFoldDB" id="A0AAJ5C1R4"/>
<reference evidence="1 2" key="1">
    <citation type="submission" date="2017-06" db="EMBL/GenBank/DDBJ databases">
        <authorList>
            <consortium name="Pathogen Informatics"/>
        </authorList>
    </citation>
    <scope>NUCLEOTIDE SEQUENCE [LARGE SCALE GENOMIC DNA]</scope>
    <source>
        <strain evidence="1 2">NCTC12149</strain>
    </source>
</reference>
<protein>
    <submittedName>
        <fullName evidence="1">Uncharacterized protein</fullName>
    </submittedName>
</protein>
<accession>A0AAJ5C1R4</accession>
<gene>
    <name evidence="1" type="ORF">SAMEA4412673_03473</name>
</gene>
<proteinExistence type="predicted"/>